<keyword evidence="3" id="KW-1185">Reference proteome</keyword>
<accession>A0A0J1FT36</accession>
<keyword evidence="1" id="KW-0812">Transmembrane</keyword>
<dbReference type="Proteomes" id="UP000036356">
    <property type="component" value="Unassembled WGS sequence"/>
</dbReference>
<reference evidence="2 3" key="1">
    <citation type="submission" date="2015-06" db="EMBL/GenBank/DDBJ databases">
        <title>Draft genome of the moderately acidophilic sulfate reducer Candidatus Desulfosporosinus acididurans strain M1.</title>
        <authorList>
            <person name="Poehlein A."/>
            <person name="Petzsch P."/>
            <person name="Johnson B.D."/>
            <person name="Schloemann M."/>
            <person name="Daniel R."/>
            <person name="Muehling M."/>
        </authorList>
    </citation>
    <scope>NUCLEOTIDE SEQUENCE [LARGE SCALE GENOMIC DNA]</scope>
    <source>
        <strain evidence="2 3">M1</strain>
    </source>
</reference>
<proteinExistence type="predicted"/>
<protein>
    <submittedName>
        <fullName evidence="2">Uncharacterized protein</fullName>
    </submittedName>
</protein>
<sequence>MLQYEEIIREESKSICRVLTSYMTENEASVFSEDVVLLKENFGNNQNSFLKRAITIVRTVVLILAALAFHYFFLLRFF</sequence>
<dbReference type="STRING" id="476652.DEAC_c12960"/>
<dbReference type="EMBL" id="LDZY01000004">
    <property type="protein sequence ID" value="KLU66630.1"/>
    <property type="molecule type" value="Genomic_DNA"/>
</dbReference>
<feature type="transmembrane region" description="Helical" evidence="1">
    <location>
        <begin position="55"/>
        <end position="74"/>
    </location>
</feature>
<keyword evidence="1" id="KW-0472">Membrane</keyword>
<keyword evidence="1" id="KW-1133">Transmembrane helix</keyword>
<name>A0A0J1FT36_9FIRM</name>
<gene>
    <name evidence="2" type="ORF">DEAC_c12960</name>
</gene>
<comment type="caution">
    <text evidence="2">The sequence shown here is derived from an EMBL/GenBank/DDBJ whole genome shotgun (WGS) entry which is preliminary data.</text>
</comment>
<dbReference type="PATRIC" id="fig|476652.3.peg.1333"/>
<evidence type="ECO:0000313" key="3">
    <source>
        <dbReference type="Proteomes" id="UP000036356"/>
    </source>
</evidence>
<dbReference type="AlphaFoldDB" id="A0A0J1FT36"/>
<organism evidence="2 3">
    <name type="scientific">Desulfosporosinus acididurans</name>
    <dbReference type="NCBI Taxonomy" id="476652"/>
    <lineage>
        <taxon>Bacteria</taxon>
        <taxon>Bacillati</taxon>
        <taxon>Bacillota</taxon>
        <taxon>Clostridia</taxon>
        <taxon>Eubacteriales</taxon>
        <taxon>Desulfitobacteriaceae</taxon>
        <taxon>Desulfosporosinus</taxon>
    </lineage>
</organism>
<evidence type="ECO:0000256" key="1">
    <source>
        <dbReference type="SAM" id="Phobius"/>
    </source>
</evidence>
<evidence type="ECO:0000313" key="2">
    <source>
        <dbReference type="EMBL" id="KLU66630.1"/>
    </source>
</evidence>